<evidence type="ECO:0000313" key="2">
    <source>
        <dbReference type="EMBL" id="RNB84934.1"/>
    </source>
</evidence>
<proteinExistence type="predicted"/>
<evidence type="ECO:0000313" key="3">
    <source>
        <dbReference type="Proteomes" id="UP000281915"/>
    </source>
</evidence>
<name>A0A3M8DA63_9BACL</name>
<evidence type="ECO:0000259" key="1">
    <source>
        <dbReference type="PROSITE" id="PS51085"/>
    </source>
</evidence>
<protein>
    <submittedName>
        <fullName evidence="2">NADH:quinone oxidoreductase</fullName>
    </submittedName>
</protein>
<dbReference type="InterPro" id="IPR001041">
    <property type="entry name" value="2Fe-2S_ferredoxin-type"/>
</dbReference>
<sequence>MGKMTFLPTGKSIKARAGQSVVSAAGSARVVIPQRCSGHASCLMCRIVLEKGELTAPTELELRKLSAQDLAQGVRLGCQAKATQQDCIVRIPENRLKSVVQAALQRQREENED</sequence>
<dbReference type="RefSeq" id="WP_122912287.1">
    <property type="nucleotide sequence ID" value="NZ_RHHT01000005.1"/>
</dbReference>
<feature type="domain" description="2Fe-2S ferredoxin-type" evidence="1">
    <location>
        <begin position="2"/>
        <end position="95"/>
    </location>
</feature>
<accession>A0A3M8DA63</accession>
<dbReference type="PROSITE" id="PS51085">
    <property type="entry name" value="2FE2S_FER_2"/>
    <property type="match status" value="1"/>
</dbReference>
<dbReference type="EMBL" id="RHHT01000005">
    <property type="protein sequence ID" value="RNB84934.1"/>
    <property type="molecule type" value="Genomic_DNA"/>
</dbReference>
<dbReference type="InterPro" id="IPR012675">
    <property type="entry name" value="Beta-grasp_dom_sf"/>
</dbReference>
<dbReference type="Pfam" id="PF00111">
    <property type="entry name" value="Fer2"/>
    <property type="match status" value="1"/>
</dbReference>
<dbReference type="SUPFAM" id="SSF54292">
    <property type="entry name" value="2Fe-2S ferredoxin-like"/>
    <property type="match status" value="1"/>
</dbReference>
<reference evidence="2 3" key="1">
    <citation type="submission" date="2018-10" db="EMBL/GenBank/DDBJ databases">
        <title>Phylogenomics of Brevibacillus.</title>
        <authorList>
            <person name="Dunlap C."/>
        </authorList>
    </citation>
    <scope>NUCLEOTIDE SEQUENCE [LARGE SCALE GENOMIC DNA]</scope>
    <source>
        <strain evidence="2 3">JCM 15085</strain>
    </source>
</reference>
<organism evidence="2 3">
    <name type="scientific">Brevibacillus panacihumi</name>
    <dbReference type="NCBI Taxonomy" id="497735"/>
    <lineage>
        <taxon>Bacteria</taxon>
        <taxon>Bacillati</taxon>
        <taxon>Bacillota</taxon>
        <taxon>Bacilli</taxon>
        <taxon>Bacillales</taxon>
        <taxon>Paenibacillaceae</taxon>
        <taxon>Brevibacillus</taxon>
    </lineage>
</organism>
<dbReference type="InterPro" id="IPR036010">
    <property type="entry name" value="2Fe-2S_ferredoxin-like_sf"/>
</dbReference>
<dbReference type="Gene3D" id="3.10.20.30">
    <property type="match status" value="1"/>
</dbReference>
<dbReference type="GO" id="GO:0051536">
    <property type="term" value="F:iron-sulfur cluster binding"/>
    <property type="evidence" value="ECO:0007669"/>
    <property type="project" value="InterPro"/>
</dbReference>
<dbReference type="AlphaFoldDB" id="A0A3M8DA63"/>
<comment type="caution">
    <text evidence="2">The sequence shown here is derived from an EMBL/GenBank/DDBJ whole genome shotgun (WGS) entry which is preliminary data.</text>
</comment>
<dbReference type="Proteomes" id="UP000281915">
    <property type="component" value="Unassembled WGS sequence"/>
</dbReference>
<gene>
    <name evidence="2" type="ORF">EDM58_04455</name>
</gene>